<sequence length="89" mass="9873">MEITPDIIGYIAAVLTTSSFLPQAILTIKTRDTDSLSMGMYSLFTAGVFCWLIYGLYIADKAIVLANIVTFILAATILSFKVYNHFLKK</sequence>
<dbReference type="InterPro" id="IPR006603">
    <property type="entry name" value="PQ-loop_rpt"/>
</dbReference>
<dbReference type="AlphaFoldDB" id="A0A1Z4BY25"/>
<dbReference type="EMBL" id="PGFZ01000001">
    <property type="protein sequence ID" value="POZ53485.1"/>
    <property type="molecule type" value="Genomic_DNA"/>
</dbReference>
<keyword evidence="2 5" id="KW-0812">Transmembrane</keyword>
<dbReference type="InterPro" id="IPR047662">
    <property type="entry name" value="SemiSWEET"/>
</dbReference>
<evidence type="ECO:0000256" key="3">
    <source>
        <dbReference type="ARBA" id="ARBA00022989"/>
    </source>
</evidence>
<proteinExistence type="predicted"/>
<name>A0A1Z4BY25_9GAMM</name>
<comment type="subcellular location">
    <subcellularLocation>
        <location evidence="1">Membrane</location>
        <topology evidence="1">Multi-pass membrane protein</topology>
    </subcellularLocation>
</comment>
<evidence type="ECO:0000256" key="4">
    <source>
        <dbReference type="ARBA" id="ARBA00023136"/>
    </source>
</evidence>
<evidence type="ECO:0000313" key="8">
    <source>
        <dbReference type="Proteomes" id="UP000197019"/>
    </source>
</evidence>
<dbReference type="Pfam" id="PF04193">
    <property type="entry name" value="PQ-loop"/>
    <property type="match status" value="1"/>
</dbReference>
<dbReference type="OrthoDB" id="122062at2"/>
<evidence type="ECO:0000256" key="1">
    <source>
        <dbReference type="ARBA" id="ARBA00004141"/>
    </source>
</evidence>
<dbReference type="GO" id="GO:0016020">
    <property type="term" value="C:membrane"/>
    <property type="evidence" value="ECO:0007669"/>
    <property type="project" value="UniProtKB-SubCell"/>
</dbReference>
<dbReference type="Proteomes" id="UP000237423">
    <property type="component" value="Unassembled WGS sequence"/>
</dbReference>
<evidence type="ECO:0000313" key="9">
    <source>
        <dbReference type="Proteomes" id="UP000237423"/>
    </source>
</evidence>
<dbReference type="KEGG" id="mpsy:CEK71_08870"/>
<reference evidence="7 9" key="2">
    <citation type="submission" date="2017-11" db="EMBL/GenBank/DDBJ databases">
        <title>Draft Genome Sequence of Methylobacter psychrotolerans Sph1T, an Obligate Methanotroph from Low-Temperature Environments.</title>
        <authorList>
            <person name="Oshkin I.Y."/>
            <person name="Miroshnikov K."/>
            <person name="Belova S.E."/>
            <person name="Korzhenkov A."/>
            <person name="Toshchakov S.V."/>
            <person name="Dedysh S.N."/>
        </authorList>
    </citation>
    <scope>NUCLEOTIDE SEQUENCE [LARGE SCALE GENOMIC DNA]</scope>
    <source>
        <strain evidence="7 9">Sph1</strain>
    </source>
</reference>
<dbReference type="NCBIfam" id="NF037968">
    <property type="entry name" value="SemiSWEET_2"/>
    <property type="match status" value="1"/>
</dbReference>
<dbReference type="EMBL" id="CP022129">
    <property type="protein sequence ID" value="ASF46185.1"/>
    <property type="molecule type" value="Genomic_DNA"/>
</dbReference>
<keyword evidence="4 5" id="KW-0472">Membrane</keyword>
<keyword evidence="3 5" id="KW-1133">Transmembrane helix</keyword>
<keyword evidence="8" id="KW-1185">Reference proteome</keyword>
<evidence type="ECO:0000313" key="7">
    <source>
        <dbReference type="EMBL" id="POZ53485.1"/>
    </source>
</evidence>
<dbReference type="Gene3D" id="1.20.1280.290">
    <property type="match status" value="1"/>
</dbReference>
<gene>
    <name evidence="7" type="ORF">AADEFJLK_00510</name>
    <name evidence="6" type="ORF">CEK71_08870</name>
</gene>
<feature type="transmembrane region" description="Helical" evidence="5">
    <location>
        <begin position="7"/>
        <end position="26"/>
    </location>
</feature>
<dbReference type="RefSeq" id="WP_088619059.1">
    <property type="nucleotide sequence ID" value="NZ_CP022129.1"/>
</dbReference>
<protein>
    <submittedName>
        <fullName evidence="6">Glutathione synthetase</fullName>
    </submittedName>
</protein>
<feature type="transmembrane region" description="Helical" evidence="5">
    <location>
        <begin position="63"/>
        <end position="83"/>
    </location>
</feature>
<accession>A0A1Z4BY25</accession>
<evidence type="ECO:0000256" key="2">
    <source>
        <dbReference type="ARBA" id="ARBA00022692"/>
    </source>
</evidence>
<evidence type="ECO:0000313" key="6">
    <source>
        <dbReference type="EMBL" id="ASF46185.1"/>
    </source>
</evidence>
<feature type="transmembrane region" description="Helical" evidence="5">
    <location>
        <begin position="38"/>
        <end position="57"/>
    </location>
</feature>
<dbReference type="Proteomes" id="UP000197019">
    <property type="component" value="Chromosome"/>
</dbReference>
<evidence type="ECO:0000256" key="5">
    <source>
        <dbReference type="SAM" id="Phobius"/>
    </source>
</evidence>
<reference evidence="6 8" key="1">
    <citation type="submission" date="2017-06" db="EMBL/GenBank/DDBJ databases">
        <title>Genome Sequencing of the methanotroph Methylovulum psychrotolerants str. HV10-M2 isolated from a high-altitude environment.</title>
        <authorList>
            <person name="Mateos-Rivera A."/>
        </authorList>
    </citation>
    <scope>NUCLEOTIDE SEQUENCE [LARGE SCALE GENOMIC DNA]</scope>
    <source>
        <strain evidence="6 8">HV10_M2</strain>
    </source>
</reference>
<organism evidence="6 8">
    <name type="scientific">Methylovulum psychrotolerans</name>
    <dbReference type="NCBI Taxonomy" id="1704499"/>
    <lineage>
        <taxon>Bacteria</taxon>
        <taxon>Pseudomonadati</taxon>
        <taxon>Pseudomonadota</taxon>
        <taxon>Gammaproteobacteria</taxon>
        <taxon>Methylococcales</taxon>
        <taxon>Methylococcaceae</taxon>
        <taxon>Methylovulum</taxon>
    </lineage>
</organism>
<dbReference type="GO" id="GO:0051119">
    <property type="term" value="F:sugar transmembrane transporter activity"/>
    <property type="evidence" value="ECO:0007669"/>
    <property type="project" value="InterPro"/>
</dbReference>